<proteinExistence type="predicted"/>
<feature type="region of interest" description="Disordered" evidence="1">
    <location>
        <begin position="57"/>
        <end position="93"/>
    </location>
</feature>
<dbReference type="Proteomes" id="UP001314170">
    <property type="component" value="Unassembled WGS sequence"/>
</dbReference>
<evidence type="ECO:0000256" key="1">
    <source>
        <dbReference type="SAM" id="MobiDB-lite"/>
    </source>
</evidence>
<protein>
    <submittedName>
        <fullName evidence="2">Uncharacterized protein</fullName>
    </submittedName>
</protein>
<reference evidence="2 3" key="1">
    <citation type="submission" date="2024-01" db="EMBL/GenBank/DDBJ databases">
        <authorList>
            <person name="Waweru B."/>
        </authorList>
    </citation>
    <scope>NUCLEOTIDE SEQUENCE [LARGE SCALE GENOMIC DNA]</scope>
</reference>
<keyword evidence="3" id="KW-1185">Reference proteome</keyword>
<dbReference type="EMBL" id="CAWUPB010001160">
    <property type="protein sequence ID" value="CAK7340809.1"/>
    <property type="molecule type" value="Genomic_DNA"/>
</dbReference>
<evidence type="ECO:0000313" key="3">
    <source>
        <dbReference type="Proteomes" id="UP001314170"/>
    </source>
</evidence>
<comment type="caution">
    <text evidence="2">The sequence shown here is derived from an EMBL/GenBank/DDBJ whole genome shotgun (WGS) entry which is preliminary data.</text>
</comment>
<name>A0AAV1RZN8_9ROSI</name>
<sequence>MEVDDGTREDKEEKVRLLEEGLDEIITINHLGFWPSKGLETNQLNKNLFVSQFFNRRDKDKVPEQDSGGPNLKIRGKKSKWGVHSTKKIPNPK</sequence>
<evidence type="ECO:0000313" key="2">
    <source>
        <dbReference type="EMBL" id="CAK7340809.1"/>
    </source>
</evidence>
<organism evidence="2 3">
    <name type="scientific">Dovyalis caffra</name>
    <dbReference type="NCBI Taxonomy" id="77055"/>
    <lineage>
        <taxon>Eukaryota</taxon>
        <taxon>Viridiplantae</taxon>
        <taxon>Streptophyta</taxon>
        <taxon>Embryophyta</taxon>
        <taxon>Tracheophyta</taxon>
        <taxon>Spermatophyta</taxon>
        <taxon>Magnoliopsida</taxon>
        <taxon>eudicotyledons</taxon>
        <taxon>Gunneridae</taxon>
        <taxon>Pentapetalae</taxon>
        <taxon>rosids</taxon>
        <taxon>fabids</taxon>
        <taxon>Malpighiales</taxon>
        <taxon>Salicaceae</taxon>
        <taxon>Flacourtieae</taxon>
        <taxon>Dovyalis</taxon>
    </lineage>
</organism>
<accession>A0AAV1RZN8</accession>
<feature type="compositionally biased region" description="Basic residues" evidence="1">
    <location>
        <begin position="74"/>
        <end position="87"/>
    </location>
</feature>
<dbReference type="AlphaFoldDB" id="A0AAV1RZN8"/>
<gene>
    <name evidence="2" type="ORF">DCAF_LOCUS15896</name>
</gene>